<feature type="region of interest" description="Disordered" evidence="1">
    <location>
        <begin position="23"/>
        <end position="61"/>
    </location>
</feature>
<evidence type="ECO:0000313" key="3">
    <source>
        <dbReference type="Proteomes" id="UP001066276"/>
    </source>
</evidence>
<evidence type="ECO:0000313" key="2">
    <source>
        <dbReference type="EMBL" id="KAJ1089348.1"/>
    </source>
</evidence>
<accession>A0AAV7LDY2</accession>
<sequence>MKVSRQSGGHAVHLCRGWRQLQVSGPRGGEIGEGSERKRHAGPSVGGDVQSVSVPAVDSKRSPRIRRVFASGGQLLVLA</sequence>
<protein>
    <submittedName>
        <fullName evidence="2">Uncharacterized protein</fullName>
    </submittedName>
</protein>
<dbReference type="Proteomes" id="UP001066276">
    <property type="component" value="Chromosome 11"/>
</dbReference>
<gene>
    <name evidence="2" type="ORF">NDU88_002499</name>
</gene>
<proteinExistence type="predicted"/>
<reference evidence="2" key="1">
    <citation type="journal article" date="2022" name="bioRxiv">
        <title>Sequencing and chromosome-scale assembly of the giantPleurodeles waltlgenome.</title>
        <authorList>
            <person name="Brown T."/>
            <person name="Elewa A."/>
            <person name="Iarovenko S."/>
            <person name="Subramanian E."/>
            <person name="Araus A.J."/>
            <person name="Petzold A."/>
            <person name="Susuki M."/>
            <person name="Suzuki K.-i.T."/>
            <person name="Hayashi T."/>
            <person name="Toyoda A."/>
            <person name="Oliveira C."/>
            <person name="Osipova E."/>
            <person name="Leigh N.D."/>
            <person name="Simon A."/>
            <person name="Yun M.H."/>
        </authorList>
    </citation>
    <scope>NUCLEOTIDE SEQUENCE</scope>
    <source>
        <strain evidence="2">20211129_DDA</strain>
        <tissue evidence="2">Liver</tissue>
    </source>
</reference>
<evidence type="ECO:0000256" key="1">
    <source>
        <dbReference type="SAM" id="MobiDB-lite"/>
    </source>
</evidence>
<comment type="caution">
    <text evidence="2">The sequence shown here is derived from an EMBL/GenBank/DDBJ whole genome shotgun (WGS) entry which is preliminary data.</text>
</comment>
<dbReference type="AlphaFoldDB" id="A0AAV7LDY2"/>
<dbReference type="EMBL" id="JANPWB010000015">
    <property type="protein sequence ID" value="KAJ1089348.1"/>
    <property type="molecule type" value="Genomic_DNA"/>
</dbReference>
<keyword evidence="3" id="KW-1185">Reference proteome</keyword>
<organism evidence="2 3">
    <name type="scientific">Pleurodeles waltl</name>
    <name type="common">Iberian ribbed newt</name>
    <dbReference type="NCBI Taxonomy" id="8319"/>
    <lineage>
        <taxon>Eukaryota</taxon>
        <taxon>Metazoa</taxon>
        <taxon>Chordata</taxon>
        <taxon>Craniata</taxon>
        <taxon>Vertebrata</taxon>
        <taxon>Euteleostomi</taxon>
        <taxon>Amphibia</taxon>
        <taxon>Batrachia</taxon>
        <taxon>Caudata</taxon>
        <taxon>Salamandroidea</taxon>
        <taxon>Salamandridae</taxon>
        <taxon>Pleurodelinae</taxon>
        <taxon>Pleurodeles</taxon>
    </lineage>
</organism>
<name>A0AAV7LDY2_PLEWA</name>